<sequence length="68" mass="7584">MCSVYRVAAGRSCTVTLANHLPRFAMATLCGRGSGSTVRPIYTFIKFVFGSQLKNKCEKVREIKQRQA</sequence>
<dbReference type="EMBL" id="JAFHDT010000006">
    <property type="protein sequence ID" value="KAI7808993.1"/>
    <property type="molecule type" value="Genomic_DNA"/>
</dbReference>
<protein>
    <submittedName>
        <fullName evidence="1">Uncharacterized protein</fullName>
    </submittedName>
</protein>
<name>A0A9W8C738_TRIRA</name>
<evidence type="ECO:0000313" key="1">
    <source>
        <dbReference type="EMBL" id="KAI7808993.1"/>
    </source>
</evidence>
<proteinExistence type="predicted"/>
<comment type="caution">
    <text evidence="1">The sequence shown here is derived from an EMBL/GenBank/DDBJ whole genome shotgun (WGS) entry which is preliminary data.</text>
</comment>
<dbReference type="Proteomes" id="UP001059041">
    <property type="component" value="Linkage Group LG6"/>
</dbReference>
<gene>
    <name evidence="1" type="ORF">IRJ41_024400</name>
</gene>
<reference evidence="1" key="1">
    <citation type="submission" date="2021-02" db="EMBL/GenBank/DDBJ databases">
        <title>Comparative genomics reveals that relaxation of natural selection precedes convergent phenotypic evolution of cavefish.</title>
        <authorList>
            <person name="Peng Z."/>
        </authorList>
    </citation>
    <scope>NUCLEOTIDE SEQUENCE</scope>
    <source>
        <tissue evidence="1">Muscle</tissue>
    </source>
</reference>
<evidence type="ECO:0000313" key="2">
    <source>
        <dbReference type="Proteomes" id="UP001059041"/>
    </source>
</evidence>
<organism evidence="1 2">
    <name type="scientific">Triplophysa rosa</name>
    <name type="common">Cave loach</name>
    <dbReference type="NCBI Taxonomy" id="992332"/>
    <lineage>
        <taxon>Eukaryota</taxon>
        <taxon>Metazoa</taxon>
        <taxon>Chordata</taxon>
        <taxon>Craniata</taxon>
        <taxon>Vertebrata</taxon>
        <taxon>Euteleostomi</taxon>
        <taxon>Actinopterygii</taxon>
        <taxon>Neopterygii</taxon>
        <taxon>Teleostei</taxon>
        <taxon>Ostariophysi</taxon>
        <taxon>Cypriniformes</taxon>
        <taxon>Nemacheilidae</taxon>
        <taxon>Triplophysa</taxon>
    </lineage>
</organism>
<dbReference type="AlphaFoldDB" id="A0A9W8C738"/>
<keyword evidence="2" id="KW-1185">Reference proteome</keyword>
<accession>A0A9W8C738</accession>